<feature type="domain" description="Carbohydrate kinase FGGY N-terminal" evidence="5">
    <location>
        <begin position="6"/>
        <end position="213"/>
    </location>
</feature>
<evidence type="ECO:0000259" key="5">
    <source>
        <dbReference type="Pfam" id="PF00370"/>
    </source>
</evidence>
<dbReference type="PANTHER" id="PTHR43095:SF5">
    <property type="entry name" value="XYLULOSE KINASE"/>
    <property type="match status" value="1"/>
</dbReference>
<comment type="similarity">
    <text evidence="1">Belongs to the FGGY kinase family.</text>
</comment>
<evidence type="ECO:0000313" key="6">
    <source>
        <dbReference type="EMBL" id="QPZ38243.1"/>
    </source>
</evidence>
<evidence type="ECO:0000256" key="4">
    <source>
        <dbReference type="ARBA" id="ARBA00022777"/>
    </source>
</evidence>
<evidence type="ECO:0000256" key="1">
    <source>
        <dbReference type="ARBA" id="ARBA00009156"/>
    </source>
</evidence>
<dbReference type="PANTHER" id="PTHR43095">
    <property type="entry name" value="SUGAR KINASE"/>
    <property type="match status" value="1"/>
</dbReference>
<dbReference type="Gene3D" id="3.30.420.40">
    <property type="match status" value="2"/>
</dbReference>
<dbReference type="Pfam" id="PF00370">
    <property type="entry name" value="FGGY_N"/>
    <property type="match status" value="1"/>
</dbReference>
<dbReference type="EMBL" id="CP061169">
    <property type="protein sequence ID" value="QPZ38243.1"/>
    <property type="molecule type" value="Genomic_DNA"/>
</dbReference>
<dbReference type="InterPro" id="IPR018484">
    <property type="entry name" value="FGGY_N"/>
</dbReference>
<dbReference type="SUPFAM" id="SSF53067">
    <property type="entry name" value="Actin-like ATPase domain"/>
    <property type="match status" value="2"/>
</dbReference>
<dbReference type="InterPro" id="IPR043129">
    <property type="entry name" value="ATPase_NBD"/>
</dbReference>
<organism evidence="6 7">
    <name type="scientific">Paramicrobacterium chengjingii</name>
    <dbReference type="NCBI Taxonomy" id="2769067"/>
    <lineage>
        <taxon>Bacteria</taxon>
        <taxon>Bacillati</taxon>
        <taxon>Actinomycetota</taxon>
        <taxon>Actinomycetes</taxon>
        <taxon>Micrococcales</taxon>
        <taxon>Microbacteriaceae</taxon>
        <taxon>Paramicrobacterium</taxon>
    </lineage>
</organism>
<keyword evidence="7" id="KW-1185">Reference proteome</keyword>
<sequence length="450" mass="47503">MTRDILVGLDLGSTSFKAVAVSLDGDELAMASVATPWDRSELGTTMSATATEAAAQDVLRQCLDQISDPRVIAAGMTGMAEAGFLVDDAGAVWSDAYAWFDERGRAEREQLSAELTSRWFSSMTGLPLSVRCSAIKIKASAASRASMNGVRWESLPEWIARRFGGEPRAELSLAARTGLMNIHTHDWEPDLLSWSGVDADRMAQPQRAGATWGIGRSGSLLDGAVLTVAGQDHVCAAIGTRAQGDSDVLDSIGTGEAVLCASEPLDASTTLRAVGAGLTVGVHVVPDRHLVMAGLGTGGRLSTVLTLLGVMTREQLEQLNSSADFSGGTRETAEWAAEIVHDGAATSRVPENIEEPVAAWQSAVAAAGVRLDDAIDRLERFSGEHDRVVSTGGWYRSIPFRRLRTASVRRRLNISSVTEATGVGAALIAGVAADVYPHALSVPEPAVEKL</sequence>
<protein>
    <recommendedName>
        <fullName evidence="5">Carbohydrate kinase FGGY N-terminal domain-containing protein</fullName>
    </recommendedName>
</protein>
<dbReference type="RefSeq" id="WP_166987047.1">
    <property type="nucleotide sequence ID" value="NZ_CP061169.1"/>
</dbReference>
<keyword evidence="4" id="KW-0418">Kinase</keyword>
<dbReference type="InterPro" id="IPR050406">
    <property type="entry name" value="FGGY_Carb_Kinase"/>
</dbReference>
<evidence type="ECO:0000256" key="2">
    <source>
        <dbReference type="ARBA" id="ARBA00022629"/>
    </source>
</evidence>
<evidence type="ECO:0000313" key="7">
    <source>
        <dbReference type="Proteomes" id="UP000662814"/>
    </source>
</evidence>
<keyword evidence="2" id="KW-0119">Carbohydrate metabolism</keyword>
<keyword evidence="2" id="KW-0859">Xylose metabolism</keyword>
<dbReference type="Proteomes" id="UP000662814">
    <property type="component" value="Chromosome"/>
</dbReference>
<gene>
    <name evidence="6" type="ORF">HCR76_15870</name>
</gene>
<accession>A0ABX6YHH7</accession>
<name>A0ABX6YHH7_9MICO</name>
<evidence type="ECO:0000256" key="3">
    <source>
        <dbReference type="ARBA" id="ARBA00022679"/>
    </source>
</evidence>
<proteinExistence type="inferred from homology"/>
<reference evidence="6 7" key="1">
    <citation type="submission" date="2020-12" db="EMBL/GenBank/DDBJ databases">
        <title>Microbacterium sp. HY060.</title>
        <authorList>
            <person name="Zhou J."/>
        </authorList>
    </citation>
    <scope>NUCLEOTIDE SEQUENCE [LARGE SCALE GENOMIC DNA]</scope>
    <source>
        <strain evidence="6 7">HY60</strain>
    </source>
</reference>
<dbReference type="PRINTS" id="PR00475">
    <property type="entry name" value="HEXOKINASE"/>
</dbReference>
<keyword evidence="3" id="KW-0808">Transferase</keyword>